<dbReference type="PANTHER" id="PTHR23133:SF2">
    <property type="entry name" value="IMIDAZOLEGLYCEROL-PHOSPHATE DEHYDRATASE"/>
    <property type="match status" value="1"/>
</dbReference>
<evidence type="ECO:0000313" key="9">
    <source>
        <dbReference type="Proteomes" id="UP000289166"/>
    </source>
</evidence>
<dbReference type="EC" id="4.2.1.19" evidence="6 7"/>
<evidence type="ECO:0000256" key="7">
    <source>
        <dbReference type="RuleBase" id="RU000599"/>
    </source>
</evidence>
<dbReference type="EMBL" id="RLII01000024">
    <property type="protein sequence ID" value="RXE58116.1"/>
    <property type="molecule type" value="Genomic_DNA"/>
</dbReference>
<dbReference type="NCBIfam" id="NF002111">
    <property type="entry name" value="PRK00951.2-1"/>
    <property type="match status" value="1"/>
</dbReference>
<dbReference type="FunFam" id="3.30.230.40:FF:000003">
    <property type="entry name" value="Imidazoleglycerol-phosphate dehydratase HisB"/>
    <property type="match status" value="1"/>
</dbReference>
<keyword evidence="5 6" id="KW-0456">Lyase</keyword>
<comment type="subcellular location">
    <subcellularLocation>
        <location evidence="6 7">Cytoplasm</location>
    </subcellularLocation>
</comment>
<accession>A0A4Q0I1T6</accession>
<proteinExistence type="inferred from homology"/>
<dbReference type="UniPathway" id="UPA00031">
    <property type="reaction ID" value="UER00011"/>
</dbReference>
<dbReference type="InterPro" id="IPR020565">
    <property type="entry name" value="ImidazoleglycerP_deHydtase_CS"/>
</dbReference>
<dbReference type="PROSITE" id="PS00954">
    <property type="entry name" value="IGP_DEHYDRATASE_1"/>
    <property type="match status" value="1"/>
</dbReference>
<comment type="catalytic activity">
    <reaction evidence="6 7">
        <text>D-erythro-1-(imidazol-4-yl)glycerol 3-phosphate = 3-(imidazol-4-yl)-2-oxopropyl phosphate + H2O</text>
        <dbReference type="Rhea" id="RHEA:11040"/>
        <dbReference type="ChEBI" id="CHEBI:15377"/>
        <dbReference type="ChEBI" id="CHEBI:57766"/>
        <dbReference type="ChEBI" id="CHEBI:58278"/>
        <dbReference type="EC" id="4.2.1.19"/>
    </reaction>
</comment>
<evidence type="ECO:0000256" key="1">
    <source>
        <dbReference type="ARBA" id="ARBA00005047"/>
    </source>
</evidence>
<dbReference type="GO" id="GO:0004424">
    <property type="term" value="F:imidazoleglycerol-phosphate dehydratase activity"/>
    <property type="evidence" value="ECO:0007669"/>
    <property type="project" value="UniProtKB-UniRule"/>
</dbReference>
<dbReference type="PANTHER" id="PTHR23133">
    <property type="entry name" value="IMIDAZOLEGLYCEROL-PHOSPHATE DEHYDRATASE HIS7"/>
    <property type="match status" value="1"/>
</dbReference>
<reference evidence="9" key="1">
    <citation type="submission" date="2018-11" db="EMBL/GenBank/DDBJ databases">
        <title>Genome sequencing of a novel mesophilic and cellulolytic organism within the genus Hungateiclostridium.</title>
        <authorList>
            <person name="Rettenmaier R."/>
            <person name="Liebl W."/>
            <person name="Zverlov V."/>
        </authorList>
    </citation>
    <scope>NUCLEOTIDE SEQUENCE [LARGE SCALE GENOMIC DNA]</scope>
    <source>
        <strain evidence="9">N2K1</strain>
    </source>
</reference>
<dbReference type="NCBIfam" id="NF002109">
    <property type="entry name" value="PRK00951.1-5"/>
    <property type="match status" value="1"/>
</dbReference>
<keyword evidence="6" id="KW-0963">Cytoplasm</keyword>
<dbReference type="NCBIfam" id="NF002114">
    <property type="entry name" value="PRK00951.2-4"/>
    <property type="match status" value="1"/>
</dbReference>
<dbReference type="FunFam" id="3.30.230.40:FF:000001">
    <property type="entry name" value="Imidazoleglycerol-phosphate dehydratase HisB"/>
    <property type="match status" value="1"/>
</dbReference>
<dbReference type="Pfam" id="PF00475">
    <property type="entry name" value="IGPD"/>
    <property type="match status" value="1"/>
</dbReference>
<organism evidence="8 9">
    <name type="scientific">Acetivibrio mesophilus</name>
    <dbReference type="NCBI Taxonomy" id="2487273"/>
    <lineage>
        <taxon>Bacteria</taxon>
        <taxon>Bacillati</taxon>
        <taxon>Bacillota</taxon>
        <taxon>Clostridia</taxon>
        <taxon>Eubacteriales</taxon>
        <taxon>Oscillospiraceae</taxon>
        <taxon>Acetivibrio</taxon>
    </lineage>
</organism>
<dbReference type="InterPro" id="IPR020568">
    <property type="entry name" value="Ribosomal_Su5_D2-typ_SF"/>
</dbReference>
<dbReference type="Gene3D" id="3.30.230.40">
    <property type="entry name" value="Imidazole glycerol phosphate dehydratase, domain 1"/>
    <property type="match status" value="2"/>
</dbReference>
<evidence type="ECO:0000256" key="3">
    <source>
        <dbReference type="ARBA" id="ARBA00022605"/>
    </source>
</evidence>
<sequence length="195" mass="21445">MSRKSEIIRKTGETDITLSINIDGAGKGNINTGVGFLDHMLNLFARHGLFDLDIKAKGDLEVDAHHTVEDVGIVLGQAIKQALGEKKSIRRYGSSFVPMDETLALVALDLSGRPYLVFDAELKCQKLGNMETELVEEFFRAVSFNAGITLHIKVLYGTNTHHIIEAIFKAFGRALDDAAREDDRIEGVMSTKGIL</sequence>
<dbReference type="NCBIfam" id="NF002116">
    <property type="entry name" value="PRK00951.2-6"/>
    <property type="match status" value="1"/>
</dbReference>
<protein>
    <recommendedName>
        <fullName evidence="2 6">Imidazoleglycerol-phosphate dehydratase</fullName>
        <shortName evidence="6">IGPD</shortName>
        <ecNumber evidence="6 7">4.2.1.19</ecNumber>
    </recommendedName>
</protein>
<gene>
    <name evidence="6 8" type="primary">hisB</name>
    <name evidence="8" type="ORF">EFD62_13945</name>
</gene>
<dbReference type="PROSITE" id="PS00955">
    <property type="entry name" value="IGP_DEHYDRATASE_2"/>
    <property type="match status" value="1"/>
</dbReference>
<dbReference type="InterPro" id="IPR038494">
    <property type="entry name" value="IGPD_sf"/>
</dbReference>
<dbReference type="RefSeq" id="WP_069195029.1">
    <property type="nucleotide sequence ID" value="NZ_RLII01000024.1"/>
</dbReference>
<evidence type="ECO:0000256" key="2">
    <source>
        <dbReference type="ARBA" id="ARBA00016664"/>
    </source>
</evidence>
<dbReference type="NCBIfam" id="NF002115">
    <property type="entry name" value="PRK00951.2-5"/>
    <property type="match status" value="1"/>
</dbReference>
<keyword evidence="9" id="KW-1185">Reference proteome</keyword>
<name>A0A4Q0I1T6_9FIRM</name>
<dbReference type="OrthoDB" id="9790411at2"/>
<evidence type="ECO:0000256" key="4">
    <source>
        <dbReference type="ARBA" id="ARBA00023102"/>
    </source>
</evidence>
<evidence type="ECO:0000256" key="5">
    <source>
        <dbReference type="ARBA" id="ARBA00023239"/>
    </source>
</evidence>
<dbReference type="SUPFAM" id="SSF54211">
    <property type="entry name" value="Ribosomal protein S5 domain 2-like"/>
    <property type="match status" value="2"/>
</dbReference>
<comment type="similarity">
    <text evidence="6 7">Belongs to the imidazoleglycerol-phosphate dehydratase family.</text>
</comment>
<evidence type="ECO:0000313" key="8">
    <source>
        <dbReference type="EMBL" id="RXE58116.1"/>
    </source>
</evidence>
<keyword evidence="4 6" id="KW-0368">Histidine biosynthesis</keyword>
<dbReference type="GO" id="GO:0005737">
    <property type="term" value="C:cytoplasm"/>
    <property type="evidence" value="ECO:0007669"/>
    <property type="project" value="UniProtKB-SubCell"/>
</dbReference>
<comment type="pathway">
    <text evidence="1 6 7">Amino-acid biosynthesis; L-histidine biosynthesis; L-histidine from 5-phospho-alpha-D-ribose 1-diphosphate: step 6/9.</text>
</comment>
<dbReference type="NCBIfam" id="NF002112">
    <property type="entry name" value="PRK00951.2-2"/>
    <property type="match status" value="1"/>
</dbReference>
<dbReference type="AlphaFoldDB" id="A0A4Q0I1T6"/>
<dbReference type="GO" id="GO:0000105">
    <property type="term" value="P:L-histidine biosynthetic process"/>
    <property type="evidence" value="ECO:0007669"/>
    <property type="project" value="UniProtKB-UniRule"/>
</dbReference>
<dbReference type="InterPro" id="IPR000807">
    <property type="entry name" value="ImidazoleglycerolP_deHydtase"/>
</dbReference>
<dbReference type="HAMAP" id="MF_00076">
    <property type="entry name" value="HisB"/>
    <property type="match status" value="1"/>
</dbReference>
<evidence type="ECO:0000256" key="6">
    <source>
        <dbReference type="HAMAP-Rule" id="MF_00076"/>
    </source>
</evidence>
<comment type="caution">
    <text evidence="8">The sequence shown here is derived from an EMBL/GenBank/DDBJ whole genome shotgun (WGS) entry which is preliminary data.</text>
</comment>
<dbReference type="NCBIfam" id="NF002107">
    <property type="entry name" value="PRK00951.1-2"/>
    <property type="match status" value="1"/>
</dbReference>
<dbReference type="CDD" id="cd07914">
    <property type="entry name" value="IGPD"/>
    <property type="match status" value="1"/>
</dbReference>
<dbReference type="Proteomes" id="UP000289166">
    <property type="component" value="Unassembled WGS sequence"/>
</dbReference>
<keyword evidence="3 6" id="KW-0028">Amino-acid biosynthesis</keyword>